<dbReference type="EMBL" id="BLLF01003308">
    <property type="protein sequence ID" value="GFH26983.1"/>
    <property type="molecule type" value="Genomic_DNA"/>
</dbReference>
<organism evidence="2 3">
    <name type="scientific">Haematococcus lacustris</name>
    <name type="common">Green alga</name>
    <name type="synonym">Haematococcus pluvialis</name>
    <dbReference type="NCBI Taxonomy" id="44745"/>
    <lineage>
        <taxon>Eukaryota</taxon>
        <taxon>Viridiplantae</taxon>
        <taxon>Chlorophyta</taxon>
        <taxon>core chlorophytes</taxon>
        <taxon>Chlorophyceae</taxon>
        <taxon>CS clade</taxon>
        <taxon>Chlamydomonadales</taxon>
        <taxon>Haematococcaceae</taxon>
        <taxon>Haematococcus</taxon>
    </lineage>
</organism>
<keyword evidence="3" id="KW-1185">Reference proteome</keyword>
<comment type="caution">
    <text evidence="2">The sequence shown here is derived from an EMBL/GenBank/DDBJ whole genome shotgun (WGS) entry which is preliminary data.</text>
</comment>
<feature type="region of interest" description="Disordered" evidence="1">
    <location>
        <begin position="32"/>
        <end position="59"/>
    </location>
</feature>
<dbReference type="Proteomes" id="UP000485058">
    <property type="component" value="Unassembled WGS sequence"/>
</dbReference>
<feature type="compositionally biased region" description="Basic and acidic residues" evidence="1">
    <location>
        <begin position="138"/>
        <end position="158"/>
    </location>
</feature>
<reference evidence="2 3" key="1">
    <citation type="submission" date="2020-02" db="EMBL/GenBank/DDBJ databases">
        <title>Draft genome sequence of Haematococcus lacustris strain NIES-144.</title>
        <authorList>
            <person name="Morimoto D."/>
            <person name="Nakagawa S."/>
            <person name="Yoshida T."/>
            <person name="Sawayama S."/>
        </authorList>
    </citation>
    <scope>NUCLEOTIDE SEQUENCE [LARGE SCALE GENOMIC DNA]</scope>
    <source>
        <strain evidence="2 3">NIES-144</strain>
    </source>
</reference>
<evidence type="ECO:0000313" key="2">
    <source>
        <dbReference type="EMBL" id="GFH26983.1"/>
    </source>
</evidence>
<feature type="region of interest" description="Disordered" evidence="1">
    <location>
        <begin position="96"/>
        <end position="162"/>
    </location>
</feature>
<dbReference type="AlphaFoldDB" id="A0A699ZWC4"/>
<evidence type="ECO:0000256" key="1">
    <source>
        <dbReference type="SAM" id="MobiDB-lite"/>
    </source>
</evidence>
<accession>A0A699ZWC4</accession>
<evidence type="ECO:0000313" key="3">
    <source>
        <dbReference type="Proteomes" id="UP000485058"/>
    </source>
</evidence>
<sequence length="213" mass="23098">MLRRTFSPGSSKPVNCREIDGVIEVGSIAVEGGRRRSKSVGRPMGWPPETPPGSSKPVDCHKVDGVIKIGSSALEADWKLPTDGLRRARPATGISGFAMEARRKRRKREGQHTAARMSLQPGAASSSPDQTRHQRFATSDRKHATRSSERSKRQRGERMVSQGAASKVALIDFVAHVKKKTWCSGSRPCTVEQGLLAWAIGACLGNRPCTEAS</sequence>
<gene>
    <name evidence="2" type="ORF">HaLaN_25228</name>
</gene>
<proteinExistence type="predicted"/>
<protein>
    <submittedName>
        <fullName evidence="2">Uncharacterized protein</fullName>
    </submittedName>
</protein>
<name>A0A699ZWC4_HAELA</name>